<dbReference type="HAMAP" id="MF_00004">
    <property type="entry name" value="Aden_phosphoribosyltr"/>
    <property type="match status" value="1"/>
</dbReference>
<dbReference type="GeneID" id="85316229"/>
<dbReference type="InterPro" id="IPR050054">
    <property type="entry name" value="UPRTase/APRTase"/>
</dbReference>
<keyword evidence="15" id="KW-1185">Reference proteome</keyword>
<comment type="subunit">
    <text evidence="6">Homodimer.</text>
</comment>
<evidence type="ECO:0000256" key="12">
    <source>
        <dbReference type="SAM" id="MobiDB-lite"/>
    </source>
</evidence>
<dbReference type="PANTHER" id="PTHR32315">
    <property type="entry name" value="ADENINE PHOSPHORIBOSYLTRANSFERASE"/>
    <property type="match status" value="1"/>
</dbReference>
<dbReference type="InterPro" id="IPR000836">
    <property type="entry name" value="PRTase_dom"/>
</dbReference>
<evidence type="ECO:0000256" key="6">
    <source>
        <dbReference type="ARBA" id="ARBA00011738"/>
    </source>
</evidence>
<evidence type="ECO:0000256" key="1">
    <source>
        <dbReference type="ARBA" id="ARBA00000868"/>
    </source>
</evidence>
<protein>
    <recommendedName>
        <fullName evidence="7">adenine phosphoribosyltransferase</fullName>
        <ecNumber evidence="7">2.4.2.7</ecNumber>
    </recommendedName>
</protein>
<dbReference type="CDD" id="cd06223">
    <property type="entry name" value="PRTases_typeI"/>
    <property type="match status" value="1"/>
</dbReference>
<accession>A0AAJ0BZD1</accession>
<feature type="domain" description="Phosphoribosyltransferase" evidence="13">
    <location>
        <begin position="119"/>
        <end position="212"/>
    </location>
</feature>
<evidence type="ECO:0000256" key="8">
    <source>
        <dbReference type="ARBA" id="ARBA00022490"/>
    </source>
</evidence>
<dbReference type="GO" id="GO:0044209">
    <property type="term" value="P:AMP salvage"/>
    <property type="evidence" value="ECO:0007669"/>
    <property type="project" value="TreeGrafter"/>
</dbReference>
<proteinExistence type="inferred from homology"/>
<evidence type="ECO:0000256" key="10">
    <source>
        <dbReference type="ARBA" id="ARBA00022679"/>
    </source>
</evidence>
<dbReference type="Gene3D" id="3.40.50.2020">
    <property type="match status" value="1"/>
</dbReference>
<dbReference type="GO" id="GO:0005737">
    <property type="term" value="C:cytoplasm"/>
    <property type="evidence" value="ECO:0007669"/>
    <property type="project" value="UniProtKB-SubCell"/>
</dbReference>
<dbReference type="GO" id="GO:0002055">
    <property type="term" value="F:adenine binding"/>
    <property type="evidence" value="ECO:0007669"/>
    <property type="project" value="TreeGrafter"/>
</dbReference>
<name>A0AAJ0BZD1_9PEZI</name>
<evidence type="ECO:0000256" key="4">
    <source>
        <dbReference type="ARBA" id="ARBA00004659"/>
    </source>
</evidence>
<evidence type="ECO:0000313" key="14">
    <source>
        <dbReference type="EMBL" id="KAK1767041.1"/>
    </source>
</evidence>
<feature type="compositionally biased region" description="Polar residues" evidence="12">
    <location>
        <begin position="1"/>
        <end position="22"/>
    </location>
</feature>
<keyword evidence="10" id="KW-0808">Transferase</keyword>
<dbReference type="PANTHER" id="PTHR32315:SF3">
    <property type="entry name" value="ADENINE PHOSPHORIBOSYLTRANSFERASE"/>
    <property type="match status" value="1"/>
</dbReference>
<dbReference type="EMBL" id="MU839009">
    <property type="protein sequence ID" value="KAK1767041.1"/>
    <property type="molecule type" value="Genomic_DNA"/>
</dbReference>
<comment type="subcellular location">
    <subcellularLocation>
        <location evidence="3">Cytoplasm</location>
    </subcellularLocation>
</comment>
<evidence type="ECO:0000256" key="11">
    <source>
        <dbReference type="ARBA" id="ARBA00022726"/>
    </source>
</evidence>
<evidence type="ECO:0000313" key="15">
    <source>
        <dbReference type="Proteomes" id="UP001244011"/>
    </source>
</evidence>
<feature type="compositionally biased region" description="Low complexity" evidence="12">
    <location>
        <begin position="23"/>
        <end position="41"/>
    </location>
</feature>
<dbReference type="InterPro" id="IPR029057">
    <property type="entry name" value="PRTase-like"/>
</dbReference>
<dbReference type="GO" id="GO:0006166">
    <property type="term" value="P:purine ribonucleoside salvage"/>
    <property type="evidence" value="ECO:0007669"/>
    <property type="project" value="UniProtKB-KW"/>
</dbReference>
<comment type="catalytic activity">
    <reaction evidence="1">
        <text>AMP + diphosphate = 5-phospho-alpha-D-ribose 1-diphosphate + adenine</text>
        <dbReference type="Rhea" id="RHEA:16609"/>
        <dbReference type="ChEBI" id="CHEBI:16708"/>
        <dbReference type="ChEBI" id="CHEBI:33019"/>
        <dbReference type="ChEBI" id="CHEBI:58017"/>
        <dbReference type="ChEBI" id="CHEBI:456215"/>
        <dbReference type="EC" id="2.4.2.7"/>
    </reaction>
</comment>
<evidence type="ECO:0000256" key="5">
    <source>
        <dbReference type="ARBA" id="ARBA00008391"/>
    </source>
</evidence>
<comment type="similarity">
    <text evidence="5">Belongs to the purine/pyrimidine phosphoribosyltransferase family.</text>
</comment>
<keyword evidence="11" id="KW-0660">Purine salvage</keyword>
<evidence type="ECO:0000256" key="7">
    <source>
        <dbReference type="ARBA" id="ARBA00011893"/>
    </source>
</evidence>
<dbReference type="Pfam" id="PF00156">
    <property type="entry name" value="Pribosyltran"/>
    <property type="match status" value="1"/>
</dbReference>
<comment type="function">
    <text evidence="2">Catalyzes a salvage reaction resulting in the formation of AMP, that is energically less costly than de novo synthesis.</text>
</comment>
<reference evidence="14" key="1">
    <citation type="submission" date="2023-06" db="EMBL/GenBank/DDBJ databases">
        <title>Genome-scale phylogeny and comparative genomics of the fungal order Sordariales.</title>
        <authorList>
            <consortium name="Lawrence Berkeley National Laboratory"/>
            <person name="Hensen N."/>
            <person name="Bonometti L."/>
            <person name="Westerberg I."/>
            <person name="Brannstrom I.O."/>
            <person name="Guillou S."/>
            <person name="Cros-Aarteil S."/>
            <person name="Calhoun S."/>
            <person name="Haridas S."/>
            <person name="Kuo A."/>
            <person name="Mondo S."/>
            <person name="Pangilinan J."/>
            <person name="Riley R."/>
            <person name="Labutti K."/>
            <person name="Andreopoulos B."/>
            <person name="Lipzen A."/>
            <person name="Chen C."/>
            <person name="Yanf M."/>
            <person name="Daum C."/>
            <person name="Ng V."/>
            <person name="Clum A."/>
            <person name="Steindorff A."/>
            <person name="Ohm R."/>
            <person name="Martin F."/>
            <person name="Silar P."/>
            <person name="Natvig D."/>
            <person name="Lalanne C."/>
            <person name="Gautier V."/>
            <person name="Ament-Velasquez S.L."/>
            <person name="Kruys A."/>
            <person name="Hutchinson M.I."/>
            <person name="Powell A.J."/>
            <person name="Barry K."/>
            <person name="Miller A.N."/>
            <person name="Grigoriev I.V."/>
            <person name="Debuchy R."/>
            <person name="Gladieux P."/>
            <person name="Thoren M.H."/>
            <person name="Johannesson H."/>
        </authorList>
    </citation>
    <scope>NUCLEOTIDE SEQUENCE</scope>
    <source>
        <strain evidence="14">8032-3</strain>
    </source>
</reference>
<evidence type="ECO:0000256" key="3">
    <source>
        <dbReference type="ARBA" id="ARBA00004496"/>
    </source>
</evidence>
<dbReference type="NCBIfam" id="NF002636">
    <property type="entry name" value="PRK02304.1-5"/>
    <property type="match status" value="1"/>
</dbReference>
<dbReference type="FunFam" id="3.40.50.2020:FF:000004">
    <property type="entry name" value="Adenine phosphoribosyltransferase"/>
    <property type="match status" value="1"/>
</dbReference>
<keyword evidence="9 14" id="KW-0328">Glycosyltransferase</keyword>
<dbReference type="RefSeq" id="XP_060283254.1">
    <property type="nucleotide sequence ID" value="XM_060433042.1"/>
</dbReference>
<evidence type="ECO:0000256" key="2">
    <source>
        <dbReference type="ARBA" id="ARBA00003968"/>
    </source>
</evidence>
<dbReference type="GO" id="GO:0003999">
    <property type="term" value="F:adenine phosphoribosyltransferase activity"/>
    <property type="evidence" value="ECO:0007669"/>
    <property type="project" value="UniProtKB-EC"/>
</dbReference>
<gene>
    <name evidence="14" type="ORF">QBC33DRAFT_75398</name>
</gene>
<sequence length="246" mass="25834">MTSTSDPRQPFASTSSETSAVNPSTAIPTSSTPSNHTTTTSGQDAPRQQSSAPAASASELASTKISLLGALRSFPDFPIPGINFIDIMPLFQDPTIHASLLRALKLQVQEFGLSSDNTTVTKPDVIVGLDARGFLFGPSLALQFDASFVPVRKQGKLPGPCVTATYEKEYGADFFQMQEGAIKPGQKVLVVDDIIATGGSAAAAGSLVKQLGGDLMGYLFILEIPFLKGREKLGGLPTVTLLETDS</sequence>
<feature type="region of interest" description="Disordered" evidence="12">
    <location>
        <begin position="1"/>
        <end position="56"/>
    </location>
</feature>
<evidence type="ECO:0000256" key="9">
    <source>
        <dbReference type="ARBA" id="ARBA00022676"/>
    </source>
</evidence>
<dbReference type="EC" id="2.4.2.7" evidence="7"/>
<dbReference type="GO" id="GO:0006168">
    <property type="term" value="P:adenine salvage"/>
    <property type="evidence" value="ECO:0007669"/>
    <property type="project" value="InterPro"/>
</dbReference>
<comment type="caution">
    <text evidence="14">The sequence shown here is derived from an EMBL/GenBank/DDBJ whole genome shotgun (WGS) entry which is preliminary data.</text>
</comment>
<dbReference type="InterPro" id="IPR005764">
    <property type="entry name" value="Ade_phspho_trans"/>
</dbReference>
<dbReference type="SUPFAM" id="SSF53271">
    <property type="entry name" value="PRTase-like"/>
    <property type="match status" value="1"/>
</dbReference>
<comment type="pathway">
    <text evidence="4">Purine metabolism; AMP biosynthesis via salvage pathway; AMP from adenine: step 1/1.</text>
</comment>
<keyword evidence="8" id="KW-0963">Cytoplasm</keyword>
<organism evidence="14 15">
    <name type="scientific">Phialemonium atrogriseum</name>
    <dbReference type="NCBI Taxonomy" id="1093897"/>
    <lineage>
        <taxon>Eukaryota</taxon>
        <taxon>Fungi</taxon>
        <taxon>Dikarya</taxon>
        <taxon>Ascomycota</taxon>
        <taxon>Pezizomycotina</taxon>
        <taxon>Sordariomycetes</taxon>
        <taxon>Sordariomycetidae</taxon>
        <taxon>Cephalothecales</taxon>
        <taxon>Cephalothecaceae</taxon>
        <taxon>Phialemonium</taxon>
    </lineage>
</organism>
<dbReference type="GO" id="GO:0016208">
    <property type="term" value="F:AMP binding"/>
    <property type="evidence" value="ECO:0007669"/>
    <property type="project" value="TreeGrafter"/>
</dbReference>
<evidence type="ECO:0000259" key="13">
    <source>
        <dbReference type="Pfam" id="PF00156"/>
    </source>
</evidence>
<dbReference type="AlphaFoldDB" id="A0AAJ0BZD1"/>
<dbReference type="Proteomes" id="UP001244011">
    <property type="component" value="Unassembled WGS sequence"/>
</dbReference>